<accession>A0A921IUW1</accession>
<comment type="caution">
    <text evidence="1">The sequence shown here is derived from an EMBL/GenBank/DDBJ whole genome shotgun (WGS) entry which is preliminary data.</text>
</comment>
<reference evidence="1" key="1">
    <citation type="journal article" date="2021" name="PeerJ">
        <title>Extensive microbial diversity within the chicken gut microbiome revealed by metagenomics and culture.</title>
        <authorList>
            <person name="Gilroy R."/>
            <person name="Ravi A."/>
            <person name="Getino M."/>
            <person name="Pursley I."/>
            <person name="Horton D.L."/>
            <person name="Alikhan N.F."/>
            <person name="Baker D."/>
            <person name="Gharbi K."/>
            <person name="Hall N."/>
            <person name="Watson M."/>
            <person name="Adriaenssens E.M."/>
            <person name="Foster-Nyarko E."/>
            <person name="Jarju S."/>
            <person name="Secka A."/>
            <person name="Antonio M."/>
            <person name="Oren A."/>
            <person name="Chaudhuri R.R."/>
            <person name="La Ragione R."/>
            <person name="Hildebrand F."/>
            <person name="Pallen M.J."/>
        </authorList>
    </citation>
    <scope>NUCLEOTIDE SEQUENCE</scope>
    <source>
        <strain evidence="1">ChiHjej13B12-9602</strain>
    </source>
</reference>
<dbReference type="InterPro" id="IPR037010">
    <property type="entry name" value="VitB12-dep_Met_synth_activ_sf"/>
</dbReference>
<evidence type="ECO:0008006" key="3">
    <source>
        <dbReference type="Google" id="ProtNLM"/>
    </source>
</evidence>
<dbReference type="EMBL" id="DYUZ01000007">
    <property type="protein sequence ID" value="HJG36524.1"/>
    <property type="molecule type" value="Genomic_DNA"/>
</dbReference>
<name>A0A921IUW1_9ACTN</name>
<organism evidence="1 2">
    <name type="scientific">Enorma phocaeensis</name>
    <dbReference type="NCBI Taxonomy" id="1871019"/>
    <lineage>
        <taxon>Bacteria</taxon>
        <taxon>Bacillati</taxon>
        <taxon>Actinomycetota</taxon>
        <taxon>Coriobacteriia</taxon>
        <taxon>Coriobacteriales</taxon>
        <taxon>Coriobacteriaceae</taxon>
        <taxon>Enorma</taxon>
    </lineage>
</organism>
<dbReference type="Proteomes" id="UP000753256">
    <property type="component" value="Unassembled WGS sequence"/>
</dbReference>
<protein>
    <recommendedName>
        <fullName evidence="3">Vitamin B12 dependent methionine synthase</fullName>
    </recommendedName>
</protein>
<reference evidence="1" key="2">
    <citation type="submission" date="2021-09" db="EMBL/GenBank/DDBJ databases">
        <authorList>
            <person name="Gilroy R."/>
        </authorList>
    </citation>
    <scope>NUCLEOTIDE SEQUENCE</scope>
    <source>
        <strain evidence="1">ChiHjej13B12-9602</strain>
    </source>
</reference>
<dbReference type="SUPFAM" id="SSF56507">
    <property type="entry name" value="Methionine synthase activation domain-like"/>
    <property type="match status" value="1"/>
</dbReference>
<proteinExistence type="predicted"/>
<dbReference type="AlphaFoldDB" id="A0A921IUW1"/>
<dbReference type="Gene3D" id="3.40.109.40">
    <property type="match status" value="1"/>
</dbReference>
<dbReference type="GO" id="GO:0008705">
    <property type="term" value="F:methionine synthase activity"/>
    <property type="evidence" value="ECO:0007669"/>
    <property type="project" value="InterPro"/>
</dbReference>
<evidence type="ECO:0000313" key="2">
    <source>
        <dbReference type="Proteomes" id="UP000753256"/>
    </source>
</evidence>
<dbReference type="RefSeq" id="WP_273188732.1">
    <property type="nucleotide sequence ID" value="NZ_DYUZ01000007.1"/>
</dbReference>
<gene>
    <name evidence="1" type="ORF">K8V70_01485</name>
</gene>
<evidence type="ECO:0000313" key="1">
    <source>
        <dbReference type="EMBL" id="HJG36524.1"/>
    </source>
</evidence>
<sequence>MIDADPSHCAPEIGIARPWHPEPGTISINRAEALHYLGYRGQELNVELAGRIEAIIDDLEHRCTPRGAWALFPIGMPLRTDDGMPQVPLEGAAVTLSGFDILRHLRGARYAAVLACTLGIENERRLRTAAVQQPLEGAVLDAACSAYVEAAVSALDGHVAELAARCGFSTNRRYSPGYGDLPLSTQPCLLAATNATRLAGITATAGNLLLPSKSVTALIGWFDGEVADANDGPRCSCCPARGGCPFLAHGETCVARTP</sequence>